<accession>A0A4Y2JSE3</accession>
<dbReference type="Proteomes" id="UP000499080">
    <property type="component" value="Unassembled WGS sequence"/>
</dbReference>
<evidence type="ECO:0000313" key="2">
    <source>
        <dbReference type="Proteomes" id="UP000499080"/>
    </source>
</evidence>
<comment type="caution">
    <text evidence="1">The sequence shown here is derived from an EMBL/GenBank/DDBJ whole genome shotgun (WGS) entry which is preliminary data.</text>
</comment>
<protein>
    <submittedName>
        <fullName evidence="1">Uncharacterized protein</fullName>
    </submittedName>
</protein>
<reference evidence="1 2" key="1">
    <citation type="journal article" date="2019" name="Sci. Rep.">
        <title>Orb-weaving spider Araneus ventricosus genome elucidates the spidroin gene catalogue.</title>
        <authorList>
            <person name="Kono N."/>
            <person name="Nakamura H."/>
            <person name="Ohtoshi R."/>
            <person name="Moran D.A.P."/>
            <person name="Shinohara A."/>
            <person name="Yoshida Y."/>
            <person name="Fujiwara M."/>
            <person name="Mori M."/>
            <person name="Tomita M."/>
            <person name="Arakawa K."/>
        </authorList>
    </citation>
    <scope>NUCLEOTIDE SEQUENCE [LARGE SCALE GENOMIC DNA]</scope>
</reference>
<dbReference type="PANTHER" id="PTHR46114:SF1">
    <property type="entry name" value="ZAD DOMAIN-CONTAINING PROTEIN"/>
    <property type="match status" value="1"/>
</dbReference>
<evidence type="ECO:0000313" key="1">
    <source>
        <dbReference type="EMBL" id="GBM92369.1"/>
    </source>
</evidence>
<dbReference type="PANTHER" id="PTHR46114">
    <property type="entry name" value="APPLE DOMAIN-CONTAINING PROTEIN"/>
    <property type="match status" value="1"/>
</dbReference>
<proteinExistence type="predicted"/>
<name>A0A4Y2JSE3_ARAVE</name>
<sequence>MAPRGCLISPNNFCFICGEYTVKSQQRISDFVKKVYFAYFKLKLGDQDKPWLLTSCEEDLRLWFKETMGDKEKEAWDSFKYVVQRFGGNTKDLLYKTNVQSMLTANEAQECKMSLKGHFHTPILTVFLKP</sequence>
<dbReference type="EMBL" id="BGPR01003782">
    <property type="protein sequence ID" value="GBM92369.1"/>
    <property type="molecule type" value="Genomic_DNA"/>
</dbReference>
<organism evidence="1 2">
    <name type="scientific">Araneus ventricosus</name>
    <name type="common">Orbweaver spider</name>
    <name type="synonym">Epeira ventricosa</name>
    <dbReference type="NCBI Taxonomy" id="182803"/>
    <lineage>
        <taxon>Eukaryota</taxon>
        <taxon>Metazoa</taxon>
        <taxon>Ecdysozoa</taxon>
        <taxon>Arthropoda</taxon>
        <taxon>Chelicerata</taxon>
        <taxon>Arachnida</taxon>
        <taxon>Araneae</taxon>
        <taxon>Araneomorphae</taxon>
        <taxon>Entelegynae</taxon>
        <taxon>Araneoidea</taxon>
        <taxon>Araneidae</taxon>
        <taxon>Araneus</taxon>
    </lineage>
</organism>
<keyword evidence="2" id="KW-1185">Reference proteome</keyword>
<gene>
    <name evidence="1" type="ORF">AVEN_9208_1</name>
</gene>
<dbReference type="AlphaFoldDB" id="A0A4Y2JSE3"/>